<evidence type="ECO:0000313" key="3">
    <source>
        <dbReference type="Proteomes" id="UP001281003"/>
    </source>
</evidence>
<reference evidence="2" key="1">
    <citation type="journal article" date="2023" name="Mol. Phylogenet. Evol.">
        <title>Genome-scale phylogeny and comparative genomics of the fungal order Sordariales.</title>
        <authorList>
            <person name="Hensen N."/>
            <person name="Bonometti L."/>
            <person name="Westerberg I."/>
            <person name="Brannstrom I.O."/>
            <person name="Guillou S."/>
            <person name="Cros-Aarteil S."/>
            <person name="Calhoun S."/>
            <person name="Haridas S."/>
            <person name="Kuo A."/>
            <person name="Mondo S."/>
            <person name="Pangilinan J."/>
            <person name="Riley R."/>
            <person name="LaButti K."/>
            <person name="Andreopoulos B."/>
            <person name="Lipzen A."/>
            <person name="Chen C."/>
            <person name="Yan M."/>
            <person name="Daum C."/>
            <person name="Ng V."/>
            <person name="Clum A."/>
            <person name="Steindorff A."/>
            <person name="Ohm R.A."/>
            <person name="Martin F."/>
            <person name="Silar P."/>
            <person name="Natvig D.O."/>
            <person name="Lalanne C."/>
            <person name="Gautier V."/>
            <person name="Ament-Velasquez S.L."/>
            <person name="Kruys A."/>
            <person name="Hutchinson M.I."/>
            <person name="Powell A.J."/>
            <person name="Barry K."/>
            <person name="Miller A.N."/>
            <person name="Grigoriev I.V."/>
            <person name="Debuchy R."/>
            <person name="Gladieux P."/>
            <person name="Hiltunen Thoren M."/>
            <person name="Johannesson H."/>
        </authorList>
    </citation>
    <scope>NUCLEOTIDE SEQUENCE</scope>
    <source>
        <strain evidence="2">FGSC 1904</strain>
    </source>
</reference>
<keyword evidence="3" id="KW-1185">Reference proteome</keyword>
<feature type="compositionally biased region" description="Polar residues" evidence="1">
    <location>
        <begin position="31"/>
        <end position="41"/>
    </location>
</feature>
<name>A0AAE0NWN1_SORBR</name>
<evidence type="ECO:0000313" key="2">
    <source>
        <dbReference type="EMBL" id="KAK3389113.1"/>
    </source>
</evidence>
<reference evidence="2" key="2">
    <citation type="submission" date="2023-07" db="EMBL/GenBank/DDBJ databases">
        <authorList>
            <consortium name="Lawrence Berkeley National Laboratory"/>
            <person name="Haridas S."/>
            <person name="Hensen N."/>
            <person name="Bonometti L."/>
            <person name="Westerberg I."/>
            <person name="Brannstrom I.O."/>
            <person name="Guillou S."/>
            <person name="Cros-Aarteil S."/>
            <person name="Calhoun S."/>
            <person name="Kuo A."/>
            <person name="Mondo S."/>
            <person name="Pangilinan J."/>
            <person name="Riley R."/>
            <person name="LaButti K."/>
            <person name="Andreopoulos B."/>
            <person name="Lipzen A."/>
            <person name="Chen C."/>
            <person name="Yanf M."/>
            <person name="Daum C."/>
            <person name="Ng V."/>
            <person name="Clum A."/>
            <person name="Steindorff A."/>
            <person name="Ohm R."/>
            <person name="Martin F."/>
            <person name="Silar P."/>
            <person name="Natvig D."/>
            <person name="Lalanne C."/>
            <person name="Gautier V."/>
            <person name="Ament-velasquez S.L."/>
            <person name="Kruys A."/>
            <person name="Hutchinson M.I."/>
            <person name="Powell A.J."/>
            <person name="Barry K."/>
            <person name="Miller A.N."/>
            <person name="Grigoriev I.V."/>
            <person name="Debuchy R."/>
            <person name="Gladieux P."/>
            <person name="Thoren M.H."/>
            <person name="Johannesson H."/>
        </authorList>
    </citation>
    <scope>NUCLEOTIDE SEQUENCE</scope>
    <source>
        <strain evidence="2">FGSC 1904</strain>
    </source>
</reference>
<feature type="compositionally biased region" description="Basic and acidic residues" evidence="1">
    <location>
        <begin position="15"/>
        <end position="25"/>
    </location>
</feature>
<accession>A0AAE0NWN1</accession>
<proteinExistence type="predicted"/>
<comment type="caution">
    <text evidence="2">The sequence shown here is derived from an EMBL/GenBank/DDBJ whole genome shotgun (WGS) entry which is preliminary data.</text>
</comment>
<protein>
    <submittedName>
        <fullName evidence="2">Uncharacterized protein</fullName>
    </submittedName>
</protein>
<evidence type="ECO:0000256" key="1">
    <source>
        <dbReference type="SAM" id="MobiDB-lite"/>
    </source>
</evidence>
<organism evidence="2 3">
    <name type="scientific">Sordaria brevicollis</name>
    <dbReference type="NCBI Taxonomy" id="83679"/>
    <lineage>
        <taxon>Eukaryota</taxon>
        <taxon>Fungi</taxon>
        <taxon>Dikarya</taxon>
        <taxon>Ascomycota</taxon>
        <taxon>Pezizomycotina</taxon>
        <taxon>Sordariomycetes</taxon>
        <taxon>Sordariomycetidae</taxon>
        <taxon>Sordariales</taxon>
        <taxon>Sordariaceae</taxon>
        <taxon>Sordaria</taxon>
    </lineage>
</organism>
<feature type="region of interest" description="Disordered" evidence="1">
    <location>
        <begin position="1"/>
        <end position="49"/>
    </location>
</feature>
<dbReference type="AlphaFoldDB" id="A0AAE0NWN1"/>
<dbReference type="EMBL" id="JAUTDP010000014">
    <property type="protein sequence ID" value="KAK3389113.1"/>
    <property type="molecule type" value="Genomic_DNA"/>
</dbReference>
<gene>
    <name evidence="2" type="ORF">B0T20DRAFT_425384</name>
</gene>
<dbReference type="Proteomes" id="UP001281003">
    <property type="component" value="Unassembled WGS sequence"/>
</dbReference>
<sequence>MSTSKGHSMFTRLAHRQDSERKEQYHPYPAASSTNHPSPCSTWKDGRPSASYSQDAIVVSLNHGQQRGRRGFSLPRTTLDGAQKQLARHAPDVSDPNC</sequence>